<dbReference type="Proteomes" id="UP000029981">
    <property type="component" value="Chromosome 2"/>
</dbReference>
<evidence type="ECO:0008006" key="4">
    <source>
        <dbReference type="Google" id="ProtNLM"/>
    </source>
</evidence>
<keyword evidence="3" id="KW-1185">Reference proteome</keyword>
<dbReference type="PANTHER" id="PTHR33463:SF203">
    <property type="entry name" value="AAA+ ATPASE DOMAIN-CONTAINING PROTEIN"/>
    <property type="match status" value="1"/>
</dbReference>
<evidence type="ECO:0000256" key="1">
    <source>
        <dbReference type="ARBA" id="ARBA00022821"/>
    </source>
</evidence>
<name>A0A0A0LJG7_CUCSA</name>
<reference evidence="2 3" key="2">
    <citation type="journal article" date="2009" name="PLoS ONE">
        <title>An integrated genetic and cytogenetic map of the cucumber genome.</title>
        <authorList>
            <person name="Ren Y."/>
            <person name="Zhang Z."/>
            <person name="Liu J."/>
            <person name="Staub J.E."/>
            <person name="Han Y."/>
            <person name="Cheng Z."/>
            <person name="Li X."/>
            <person name="Lu J."/>
            <person name="Miao H."/>
            <person name="Kang H."/>
            <person name="Xie B."/>
            <person name="Gu X."/>
            <person name="Wang X."/>
            <person name="Du Y."/>
            <person name="Jin W."/>
            <person name="Huang S."/>
        </authorList>
    </citation>
    <scope>NUCLEOTIDE SEQUENCE [LARGE SCALE GENOMIC DNA]</scope>
    <source>
        <strain evidence="3">cv. 9930</strain>
    </source>
</reference>
<keyword evidence="1" id="KW-0611">Plant defense</keyword>
<sequence length="134" mass="15514">MDILTSLLAKFAECTIEPVGRQLGYVLFIRSNFQKLKTQVEKLKITRELSVQHKIQTARRNAEDIKPTVEEWLKKVDDFIRESDEILANESGHGRLCSTNLVQRHKLSRKASKMTHEILEMKNEGESFDTVSNR</sequence>
<evidence type="ECO:0000313" key="3">
    <source>
        <dbReference type="Proteomes" id="UP000029981"/>
    </source>
</evidence>
<dbReference type="PANTHER" id="PTHR33463">
    <property type="entry name" value="NB-ARC DOMAIN-CONTAINING PROTEIN-RELATED"/>
    <property type="match status" value="1"/>
</dbReference>
<gene>
    <name evidence="2" type="ORF">Csa_2G015330</name>
</gene>
<reference evidence="2 3" key="1">
    <citation type="journal article" date="2009" name="Nat. Genet.">
        <title>The genome of the cucumber, Cucumis sativus L.</title>
        <authorList>
            <person name="Huang S."/>
            <person name="Li R."/>
            <person name="Zhang Z."/>
            <person name="Li L."/>
            <person name="Gu X."/>
            <person name="Fan W."/>
            <person name="Lucas W.J."/>
            <person name="Wang X."/>
            <person name="Xie B."/>
            <person name="Ni P."/>
            <person name="Ren Y."/>
            <person name="Zhu H."/>
            <person name="Li J."/>
            <person name="Lin K."/>
            <person name="Jin W."/>
            <person name="Fei Z."/>
            <person name="Li G."/>
            <person name="Staub J."/>
            <person name="Kilian A."/>
            <person name="van der Vossen E.A."/>
            <person name="Wu Y."/>
            <person name="Guo J."/>
            <person name="He J."/>
            <person name="Jia Z."/>
            <person name="Ren Y."/>
            <person name="Tian G."/>
            <person name="Lu Y."/>
            <person name="Ruan J."/>
            <person name="Qian W."/>
            <person name="Wang M."/>
            <person name="Huang Q."/>
            <person name="Li B."/>
            <person name="Xuan Z."/>
            <person name="Cao J."/>
            <person name="Asan"/>
            <person name="Wu Z."/>
            <person name="Zhang J."/>
            <person name="Cai Q."/>
            <person name="Bai Y."/>
            <person name="Zhao B."/>
            <person name="Han Y."/>
            <person name="Li Y."/>
            <person name="Li X."/>
            <person name="Wang S."/>
            <person name="Shi Q."/>
            <person name="Liu S."/>
            <person name="Cho W.K."/>
            <person name="Kim J.Y."/>
            <person name="Xu Y."/>
            <person name="Heller-Uszynska K."/>
            <person name="Miao H."/>
            <person name="Cheng Z."/>
            <person name="Zhang S."/>
            <person name="Wu J."/>
            <person name="Yang Y."/>
            <person name="Kang H."/>
            <person name="Li M."/>
            <person name="Liang H."/>
            <person name="Ren X."/>
            <person name="Shi Z."/>
            <person name="Wen M."/>
            <person name="Jian M."/>
            <person name="Yang H."/>
            <person name="Zhang G."/>
            <person name="Yang Z."/>
            <person name="Chen R."/>
            <person name="Liu S."/>
            <person name="Li J."/>
            <person name="Ma L."/>
            <person name="Liu H."/>
            <person name="Zhou Y."/>
            <person name="Zhao J."/>
            <person name="Fang X."/>
            <person name="Li G."/>
            <person name="Fang L."/>
            <person name="Li Y."/>
            <person name="Liu D."/>
            <person name="Zheng H."/>
            <person name="Zhang Y."/>
            <person name="Qin N."/>
            <person name="Li Z."/>
            <person name="Yang G."/>
            <person name="Yang S."/>
            <person name="Bolund L."/>
            <person name="Kristiansen K."/>
            <person name="Zheng H."/>
            <person name="Li S."/>
            <person name="Zhang X."/>
            <person name="Yang H."/>
            <person name="Wang J."/>
            <person name="Sun R."/>
            <person name="Zhang B."/>
            <person name="Jiang S."/>
            <person name="Wang J."/>
            <person name="Du Y."/>
            <person name="Li S."/>
        </authorList>
    </citation>
    <scope>NUCLEOTIDE SEQUENCE [LARGE SCALE GENOMIC DNA]</scope>
    <source>
        <strain evidence="3">cv. 9930</strain>
    </source>
</reference>
<reference evidence="2 3" key="4">
    <citation type="journal article" date="2011" name="BMC Genomics">
        <title>RNA-Seq improves annotation of protein-coding genes in the cucumber genome.</title>
        <authorList>
            <person name="Li Z."/>
            <person name="Zhang Z."/>
            <person name="Yan P."/>
            <person name="Huang S."/>
            <person name="Fei Z."/>
            <person name="Lin K."/>
        </authorList>
    </citation>
    <scope>NUCLEOTIDE SEQUENCE [LARGE SCALE GENOMIC DNA]</scope>
    <source>
        <strain evidence="3">cv. 9930</strain>
    </source>
</reference>
<dbReference type="InterPro" id="IPR050905">
    <property type="entry name" value="Plant_NBS-LRR"/>
</dbReference>
<protein>
    <recommendedName>
        <fullName evidence="4">Rx N-terminal domain-containing protein</fullName>
    </recommendedName>
</protein>
<evidence type="ECO:0000313" key="2">
    <source>
        <dbReference type="EMBL" id="KGN60857.1"/>
    </source>
</evidence>
<accession>A0A0A0LJG7</accession>
<reference evidence="2 3" key="3">
    <citation type="journal article" date="2010" name="BMC Genomics">
        <title>Transcriptome sequencing and comparative analysis of cucumber flowers with different sex types.</title>
        <authorList>
            <person name="Guo S."/>
            <person name="Zheng Y."/>
            <person name="Joung J.G."/>
            <person name="Liu S."/>
            <person name="Zhang Z."/>
            <person name="Crasta O.R."/>
            <person name="Sobral B.W."/>
            <person name="Xu Y."/>
            <person name="Huang S."/>
            <person name="Fei Z."/>
        </authorList>
    </citation>
    <scope>NUCLEOTIDE SEQUENCE [LARGE SCALE GENOMIC DNA]</scope>
    <source>
        <strain evidence="3">cv. 9930</strain>
    </source>
</reference>
<dbReference type="Gramene" id="KGN60857">
    <property type="protein sequence ID" value="KGN60857"/>
    <property type="gene ID" value="Csa_2G015330"/>
</dbReference>
<proteinExistence type="predicted"/>
<dbReference type="EMBL" id="CM002923">
    <property type="protein sequence ID" value="KGN60857.1"/>
    <property type="molecule type" value="Genomic_DNA"/>
</dbReference>
<organism evidence="2 3">
    <name type="scientific">Cucumis sativus</name>
    <name type="common">Cucumber</name>
    <dbReference type="NCBI Taxonomy" id="3659"/>
    <lineage>
        <taxon>Eukaryota</taxon>
        <taxon>Viridiplantae</taxon>
        <taxon>Streptophyta</taxon>
        <taxon>Embryophyta</taxon>
        <taxon>Tracheophyta</taxon>
        <taxon>Spermatophyta</taxon>
        <taxon>Magnoliopsida</taxon>
        <taxon>eudicotyledons</taxon>
        <taxon>Gunneridae</taxon>
        <taxon>Pentapetalae</taxon>
        <taxon>rosids</taxon>
        <taxon>fabids</taxon>
        <taxon>Cucurbitales</taxon>
        <taxon>Cucurbitaceae</taxon>
        <taxon>Benincaseae</taxon>
        <taxon>Cucumis</taxon>
    </lineage>
</organism>
<dbReference type="eggNOG" id="ENOG502SE33">
    <property type="taxonomic scope" value="Eukaryota"/>
</dbReference>
<dbReference type="AlphaFoldDB" id="A0A0A0LJG7"/>